<keyword evidence="4 6" id="KW-0648">Protein biosynthesis</keyword>
<dbReference type="AlphaFoldDB" id="A0A183EWW8"/>
<organism evidence="10">
    <name type="scientific">Gongylonema pulchrum</name>
    <dbReference type="NCBI Taxonomy" id="637853"/>
    <lineage>
        <taxon>Eukaryota</taxon>
        <taxon>Metazoa</taxon>
        <taxon>Ecdysozoa</taxon>
        <taxon>Nematoda</taxon>
        <taxon>Chromadorea</taxon>
        <taxon>Rhabditida</taxon>
        <taxon>Spirurina</taxon>
        <taxon>Spiruromorpha</taxon>
        <taxon>Spiruroidea</taxon>
        <taxon>Gongylonematidae</taxon>
        <taxon>Gongylonema</taxon>
    </lineage>
</organism>
<gene>
    <name evidence="8" type="ORF">GPUH_LOCUS25459</name>
</gene>
<reference evidence="10" key="1">
    <citation type="submission" date="2016-06" db="UniProtKB">
        <authorList>
            <consortium name="WormBaseParasite"/>
        </authorList>
    </citation>
    <scope>IDENTIFICATION</scope>
</reference>
<comment type="similarity">
    <text evidence="6">Belongs to the class-I aminoacyl-tRNA synthetase family.</text>
</comment>
<keyword evidence="3 6" id="KW-0067">ATP-binding</keyword>
<protein>
    <submittedName>
        <fullName evidence="10">tRNA-synt_1g domain-containing protein</fullName>
    </submittedName>
</protein>
<dbReference type="WBParaSite" id="GPUH_0002548901-mRNA-1">
    <property type="protein sequence ID" value="GPUH_0002548901-mRNA-1"/>
    <property type="gene ID" value="GPUH_0002548901"/>
</dbReference>
<dbReference type="GO" id="GO:0005829">
    <property type="term" value="C:cytosol"/>
    <property type="evidence" value="ECO:0007669"/>
    <property type="project" value="TreeGrafter"/>
</dbReference>
<dbReference type="EMBL" id="UYRT01105307">
    <property type="protein sequence ID" value="VDN44230.1"/>
    <property type="molecule type" value="Genomic_DNA"/>
</dbReference>
<dbReference type="SUPFAM" id="SSF52374">
    <property type="entry name" value="Nucleotidylyl transferase"/>
    <property type="match status" value="1"/>
</dbReference>
<evidence type="ECO:0000313" key="8">
    <source>
        <dbReference type="EMBL" id="VDN44230.1"/>
    </source>
</evidence>
<evidence type="ECO:0000259" key="7">
    <source>
        <dbReference type="Pfam" id="PF09334"/>
    </source>
</evidence>
<evidence type="ECO:0000313" key="9">
    <source>
        <dbReference type="Proteomes" id="UP000271098"/>
    </source>
</evidence>
<dbReference type="OrthoDB" id="5844513at2759"/>
<evidence type="ECO:0000256" key="3">
    <source>
        <dbReference type="ARBA" id="ARBA00022840"/>
    </source>
</evidence>
<evidence type="ECO:0000256" key="6">
    <source>
        <dbReference type="RuleBase" id="RU363039"/>
    </source>
</evidence>
<reference evidence="8 9" key="2">
    <citation type="submission" date="2018-11" db="EMBL/GenBank/DDBJ databases">
        <authorList>
            <consortium name="Pathogen Informatics"/>
        </authorList>
    </citation>
    <scope>NUCLEOTIDE SEQUENCE [LARGE SCALE GENOMIC DNA]</scope>
</reference>
<dbReference type="GO" id="GO:0005524">
    <property type="term" value="F:ATP binding"/>
    <property type="evidence" value="ECO:0007669"/>
    <property type="project" value="UniProtKB-KW"/>
</dbReference>
<dbReference type="GO" id="GO:0004825">
    <property type="term" value="F:methionine-tRNA ligase activity"/>
    <property type="evidence" value="ECO:0007669"/>
    <property type="project" value="InterPro"/>
</dbReference>
<proteinExistence type="inferred from homology"/>
<name>A0A183EWW8_9BILA</name>
<evidence type="ECO:0000256" key="2">
    <source>
        <dbReference type="ARBA" id="ARBA00022741"/>
    </source>
</evidence>
<sequence length="268" mass="30525">MRGAQYCRLKGWRCLFICGTDEYGTATETKALQEGLTPREICDKYHAVHAEIYKWFNIEFDHFGRTTTEYQTEFLADRFVHGECPHCHFEDARGDQCDACSKLINAVELIDPRCQQCKGTPTVQPSKHIFFHLDALADEVEKYINKQLSVRKSQWSANAISIARSWLKGGLEKRCITRDLKWGVPVPLQEFSNKVCFLCSFSRIALFQTVHANIAVLCGPLNTNFVGSADNFTQFNVNLNFAKNFSKNLASNFLASLLENTENLFIQS</sequence>
<dbReference type="PRINTS" id="PR01041">
    <property type="entry name" value="TRNASYNTHMET"/>
</dbReference>
<dbReference type="PANTHER" id="PTHR45765:SF1">
    <property type="entry name" value="METHIONINE--TRNA LIGASE, CYTOPLASMIC"/>
    <property type="match status" value="1"/>
</dbReference>
<feature type="domain" description="Methionyl/Leucyl tRNA synthetase" evidence="7">
    <location>
        <begin position="71"/>
        <end position="196"/>
    </location>
</feature>
<evidence type="ECO:0000313" key="10">
    <source>
        <dbReference type="WBParaSite" id="GPUH_0002548901-mRNA-1"/>
    </source>
</evidence>
<dbReference type="InterPro" id="IPR033911">
    <property type="entry name" value="MetRS_core"/>
</dbReference>
<evidence type="ECO:0000256" key="4">
    <source>
        <dbReference type="ARBA" id="ARBA00022917"/>
    </source>
</evidence>
<accession>A0A183EWW8</accession>
<keyword evidence="9" id="KW-1185">Reference proteome</keyword>
<dbReference type="Proteomes" id="UP000271098">
    <property type="component" value="Unassembled WGS sequence"/>
</dbReference>
<keyword evidence="1 6" id="KW-0436">Ligase</keyword>
<keyword evidence="2 6" id="KW-0547">Nucleotide-binding</keyword>
<dbReference type="Pfam" id="PF09334">
    <property type="entry name" value="tRNA-synt_1g"/>
    <property type="match status" value="1"/>
</dbReference>
<dbReference type="Gene3D" id="2.170.220.10">
    <property type="match status" value="1"/>
</dbReference>
<evidence type="ECO:0000256" key="1">
    <source>
        <dbReference type="ARBA" id="ARBA00022598"/>
    </source>
</evidence>
<dbReference type="PANTHER" id="PTHR45765">
    <property type="entry name" value="METHIONINE--TRNA LIGASE"/>
    <property type="match status" value="1"/>
</dbReference>
<dbReference type="GO" id="GO:0006431">
    <property type="term" value="P:methionyl-tRNA aminoacylation"/>
    <property type="evidence" value="ECO:0007669"/>
    <property type="project" value="InterPro"/>
</dbReference>
<evidence type="ECO:0000256" key="5">
    <source>
        <dbReference type="ARBA" id="ARBA00023146"/>
    </source>
</evidence>
<dbReference type="GO" id="GO:0017101">
    <property type="term" value="C:aminoacyl-tRNA synthetase multienzyme complex"/>
    <property type="evidence" value="ECO:0007669"/>
    <property type="project" value="TreeGrafter"/>
</dbReference>
<dbReference type="InterPro" id="IPR015413">
    <property type="entry name" value="Methionyl/Leucyl_tRNA_Synth"/>
</dbReference>
<keyword evidence="5 6" id="KW-0030">Aminoacyl-tRNA synthetase</keyword>
<dbReference type="InterPro" id="IPR023458">
    <property type="entry name" value="Met-tRNA_ligase_1"/>
</dbReference>